<accession>A0AAV7X695</accession>
<sequence>MALAPGGPVQCFQGRVENSVILHCGDGLHYHIREICRSRLRLHCRHYKSRGLGCPGTASVSLDTGFLKHLQNHNHPPDHFLKDDYALRTAIIQETTRSTFGEKVMSILNRLKMRVHEPALASRFTRVRMASSMYKKKYESYPPIPKTLLYLGVLLGSPNMRPVCKTVDGSDYIFQGVVGNSLNKTESIVFVSGRMIQFLQTREGVHVDGTFKKRPRKPKCRQIFNIVVKYGDIIIGVVRVLMRSKSEAAYNELLDYLVDVAPNFNPRRVWCDFERAIMNAFRRKFPGCRVVGCLWHYGVSIGRHAREIGLAPMAGENELVLSFIRSICAVPLLPLHLMWRGIIELWEEVTASGWHNELLGMFQYLELEWRPRFPELCVFGVDDRTNNCSESDNHMMANVVPQNHPNVWALVGGFVQMEYLAWCDKISVDHFRAVTPARRVRSVLNDQRVRRASQMIVNGDITPGHFLQHISSITHAAAVYGLQLRDDDSDDSDED</sequence>
<dbReference type="EMBL" id="JAPTSV010000595">
    <property type="protein sequence ID" value="KAJ1519180.1"/>
    <property type="molecule type" value="Genomic_DNA"/>
</dbReference>
<reference evidence="2" key="1">
    <citation type="submission" date="2022-12" db="EMBL/GenBank/DDBJ databases">
        <title>Chromosome-level genome assembly of the bean flower thrips Megalurothrips usitatus.</title>
        <authorList>
            <person name="Ma L."/>
            <person name="Liu Q."/>
            <person name="Li H."/>
            <person name="Cai W."/>
        </authorList>
    </citation>
    <scope>NUCLEOTIDE SEQUENCE</scope>
    <source>
        <strain evidence="2">Cailab_2022a</strain>
    </source>
</reference>
<name>A0AAV7X695_9NEOP</name>
<evidence type="ECO:0000313" key="3">
    <source>
        <dbReference type="Proteomes" id="UP001075354"/>
    </source>
</evidence>
<gene>
    <name evidence="2" type="ORF">ONE63_011214</name>
</gene>
<keyword evidence="3" id="KW-1185">Reference proteome</keyword>
<dbReference type="AlphaFoldDB" id="A0AAV7X695"/>
<organism evidence="2 3">
    <name type="scientific">Megalurothrips usitatus</name>
    <name type="common">bean blossom thrips</name>
    <dbReference type="NCBI Taxonomy" id="439358"/>
    <lineage>
        <taxon>Eukaryota</taxon>
        <taxon>Metazoa</taxon>
        <taxon>Ecdysozoa</taxon>
        <taxon>Arthropoda</taxon>
        <taxon>Hexapoda</taxon>
        <taxon>Insecta</taxon>
        <taxon>Pterygota</taxon>
        <taxon>Neoptera</taxon>
        <taxon>Paraneoptera</taxon>
        <taxon>Thysanoptera</taxon>
        <taxon>Terebrantia</taxon>
        <taxon>Thripoidea</taxon>
        <taxon>Thripidae</taxon>
        <taxon>Megalurothrips</taxon>
    </lineage>
</organism>
<feature type="domain" description="MULE transposase" evidence="1">
    <location>
        <begin position="205"/>
        <end position="296"/>
    </location>
</feature>
<dbReference type="Proteomes" id="UP001075354">
    <property type="component" value="Unassembled WGS sequence"/>
</dbReference>
<evidence type="ECO:0000259" key="1">
    <source>
        <dbReference type="Pfam" id="PF10551"/>
    </source>
</evidence>
<dbReference type="InterPro" id="IPR018289">
    <property type="entry name" value="MULE_transposase_dom"/>
</dbReference>
<proteinExistence type="predicted"/>
<evidence type="ECO:0000313" key="2">
    <source>
        <dbReference type="EMBL" id="KAJ1519180.1"/>
    </source>
</evidence>
<comment type="caution">
    <text evidence="2">The sequence shown here is derived from an EMBL/GenBank/DDBJ whole genome shotgun (WGS) entry which is preliminary data.</text>
</comment>
<protein>
    <recommendedName>
        <fullName evidence="1">MULE transposase domain-containing protein</fullName>
    </recommendedName>
</protein>
<dbReference type="Pfam" id="PF10551">
    <property type="entry name" value="MULE"/>
    <property type="match status" value="1"/>
</dbReference>